<dbReference type="SUPFAM" id="SSF51905">
    <property type="entry name" value="FAD/NAD(P)-binding domain"/>
    <property type="match status" value="2"/>
</dbReference>
<evidence type="ECO:0000313" key="8">
    <source>
        <dbReference type="Proteomes" id="UP000324853"/>
    </source>
</evidence>
<dbReference type="InterPro" id="IPR023753">
    <property type="entry name" value="FAD/NAD-binding_dom"/>
</dbReference>
<dbReference type="EMBL" id="VSSR01000086">
    <property type="protein sequence ID" value="TYL72334.1"/>
    <property type="molecule type" value="Genomic_DNA"/>
</dbReference>
<feature type="domain" description="Reductase C-terminal" evidence="6">
    <location>
        <begin position="316"/>
        <end position="390"/>
    </location>
</feature>
<evidence type="ECO:0000256" key="2">
    <source>
        <dbReference type="ARBA" id="ARBA00022630"/>
    </source>
</evidence>
<dbReference type="Gene3D" id="3.30.390.30">
    <property type="match status" value="1"/>
</dbReference>
<dbReference type="PANTHER" id="PTHR43557:SF2">
    <property type="entry name" value="RIESKE DOMAIN-CONTAINING PROTEIN-RELATED"/>
    <property type="match status" value="1"/>
</dbReference>
<dbReference type="PANTHER" id="PTHR43557">
    <property type="entry name" value="APOPTOSIS-INDUCING FACTOR 1"/>
    <property type="match status" value="1"/>
</dbReference>
<evidence type="ECO:0000313" key="7">
    <source>
        <dbReference type="EMBL" id="TYL72334.1"/>
    </source>
</evidence>
<reference evidence="7 8" key="1">
    <citation type="submission" date="2019-08" db="EMBL/GenBank/DDBJ databases">
        <title>Bradyrhizobium hipponensis sp. nov., a rhizobium isolated from a Lupinus angustifolius root nodule in Tunisia.</title>
        <authorList>
            <person name="Off K."/>
            <person name="Rejili M."/>
            <person name="Mars M."/>
            <person name="Brachmann A."/>
            <person name="Marin M."/>
        </authorList>
    </citation>
    <scope>NUCLEOTIDE SEQUENCE [LARGE SCALE GENOMIC DNA]</scope>
    <source>
        <strain evidence="7 8">CTAW11</strain>
    </source>
</reference>
<evidence type="ECO:0000256" key="3">
    <source>
        <dbReference type="ARBA" id="ARBA00022827"/>
    </source>
</evidence>
<dbReference type="GO" id="GO:0005737">
    <property type="term" value="C:cytoplasm"/>
    <property type="evidence" value="ECO:0007669"/>
    <property type="project" value="TreeGrafter"/>
</dbReference>
<keyword evidence="3" id="KW-0274">FAD</keyword>
<feature type="domain" description="FAD/NAD(P)-binding" evidence="5">
    <location>
        <begin position="3"/>
        <end position="297"/>
    </location>
</feature>
<dbReference type="InterPro" id="IPR036188">
    <property type="entry name" value="FAD/NAD-bd_sf"/>
</dbReference>
<accession>A0A5S4W1P1</accession>
<proteinExistence type="predicted"/>
<dbReference type="SUPFAM" id="SSF55424">
    <property type="entry name" value="FAD/NAD-linked reductases, dimerisation (C-terminal) domain"/>
    <property type="match status" value="1"/>
</dbReference>
<dbReference type="Pfam" id="PF07992">
    <property type="entry name" value="Pyr_redox_2"/>
    <property type="match status" value="1"/>
</dbReference>
<organism evidence="7 8">
    <name type="scientific">Bradyrhizobium cytisi</name>
    <dbReference type="NCBI Taxonomy" id="515489"/>
    <lineage>
        <taxon>Bacteria</taxon>
        <taxon>Pseudomonadati</taxon>
        <taxon>Pseudomonadota</taxon>
        <taxon>Alphaproteobacteria</taxon>
        <taxon>Hyphomicrobiales</taxon>
        <taxon>Nitrobacteraceae</taxon>
        <taxon>Bradyrhizobium</taxon>
    </lineage>
</organism>
<comment type="caution">
    <text evidence="7">The sequence shown here is derived from an EMBL/GenBank/DDBJ whole genome shotgun (WGS) entry which is preliminary data.</text>
</comment>
<dbReference type="OrthoDB" id="7809559at2"/>
<dbReference type="RefSeq" id="WP_148756164.1">
    <property type="nucleotide sequence ID" value="NZ_VSSR01000086.1"/>
</dbReference>
<dbReference type="Pfam" id="PF14759">
    <property type="entry name" value="Reductase_C"/>
    <property type="match status" value="1"/>
</dbReference>
<dbReference type="InterPro" id="IPR028202">
    <property type="entry name" value="Reductase_C"/>
</dbReference>
<sequence length="401" mass="43534">MDDFIIIGSGIAGHHAASELCRKAPSHNVQVVGAELGRPYDRPPLSKEYLLAAEPVHPELRPSEIYGSTVALRDGLSTTSIDRQNRTVTLADGSQVHYDKLLLATGSRLRQLHLPHVDPRRIFYLRTLEDAQRLRRALCESPRVAILGGGFIGLEVAAAARVRGCTVRVLERAPLLLSRAATPKLSEFARALHIKRGVEVLVDLEAGEIFEESGEIILRWPGGELRSDILVVGIGVVPNSELASQCGLATADGILVDQQCRTSDGAIFAAGEVTNYPIGRHGLRARTESWSSASAQGAVAAKNMMGQDRCFNELPWFWSDQYDINIQCIGLPTKASRFLQVGDLNSNSWLQVGIDDAGHVIGAEGVNRGRDISALRRAGRSGQSIPAALVEQLIRIEPVNR</sequence>
<keyword evidence="8" id="KW-1185">Reference proteome</keyword>
<name>A0A5S4W1P1_9BRAD</name>
<keyword evidence="4" id="KW-0560">Oxidoreductase</keyword>
<evidence type="ECO:0000259" key="6">
    <source>
        <dbReference type="Pfam" id="PF14759"/>
    </source>
</evidence>
<comment type="cofactor">
    <cofactor evidence="1">
        <name>FAD</name>
        <dbReference type="ChEBI" id="CHEBI:57692"/>
    </cofactor>
</comment>
<protein>
    <submittedName>
        <fullName evidence="7">Ferredoxin reductase</fullName>
    </submittedName>
</protein>
<dbReference type="InterPro" id="IPR050446">
    <property type="entry name" value="FAD-oxidoreductase/Apoptosis"/>
</dbReference>
<dbReference type="PRINTS" id="PR00368">
    <property type="entry name" value="FADPNR"/>
</dbReference>
<evidence type="ECO:0000259" key="5">
    <source>
        <dbReference type="Pfam" id="PF07992"/>
    </source>
</evidence>
<dbReference type="InterPro" id="IPR016156">
    <property type="entry name" value="FAD/NAD-linked_Rdtase_dimer_sf"/>
</dbReference>
<dbReference type="Proteomes" id="UP000324853">
    <property type="component" value="Unassembled WGS sequence"/>
</dbReference>
<dbReference type="Gene3D" id="3.50.50.60">
    <property type="entry name" value="FAD/NAD(P)-binding domain"/>
    <property type="match status" value="2"/>
</dbReference>
<dbReference type="GO" id="GO:0016651">
    <property type="term" value="F:oxidoreductase activity, acting on NAD(P)H"/>
    <property type="evidence" value="ECO:0007669"/>
    <property type="project" value="TreeGrafter"/>
</dbReference>
<gene>
    <name evidence="7" type="ORF">FXB38_38675</name>
</gene>
<dbReference type="AlphaFoldDB" id="A0A5S4W1P1"/>
<evidence type="ECO:0000256" key="4">
    <source>
        <dbReference type="ARBA" id="ARBA00023002"/>
    </source>
</evidence>
<dbReference type="PRINTS" id="PR00411">
    <property type="entry name" value="PNDRDTASEI"/>
</dbReference>
<keyword evidence="2" id="KW-0285">Flavoprotein</keyword>
<evidence type="ECO:0000256" key="1">
    <source>
        <dbReference type="ARBA" id="ARBA00001974"/>
    </source>
</evidence>